<keyword evidence="7" id="KW-1185">Reference proteome</keyword>
<feature type="transmembrane region" description="Helical" evidence="2">
    <location>
        <begin position="150"/>
        <end position="169"/>
    </location>
</feature>
<keyword evidence="2" id="KW-0472">Membrane</keyword>
<keyword evidence="3" id="KW-0732">Signal</keyword>
<dbReference type="InterPro" id="IPR018825">
    <property type="entry name" value="DUF2427"/>
</dbReference>
<dbReference type="Pfam" id="PF10355">
    <property type="entry name" value="Ytp1"/>
    <property type="match status" value="2"/>
</dbReference>
<sequence>MLCVQYMQLRSVTKLTSAALLLEFLFLAAAFAHDGHSNMEEDMDKIGPSPSAGLSRPAASVSPNAVQTNHPSYFGYSAGSGFIYAHAFFMVLGWMFLLPVGVMLSIAKSNIRTPVQALFLAINVLGVVLGAIYNAKTPDLYPQNSHHKLGWVLTWLVGIYILMGLLSNYSERDRGYDKTSAEGLPFLPVSVEAMEAYQKAHGEEAEHRRHSNDSGQGTERASSSLRSHSLSPTDEYGDQRLPSYGRIYSDGEDATTHGRRLFLRSNVLDRIVRQVLGLPKGVLRLTEMLYTTVDRVILILGFIAICTGAVTYGGIMRGDGIFNGLAHFIKGGIFLWYGVLTLGRWMGCFADLGWAWNIKPSPVAGSWKTSIPSAEFVESFVIFLYGTTNVFLEHLAAWGDAWTAQDLEHVSISVMFFGGGLTKDIVKAIEAYQLDAMFVFTLTVGLTAFFMAWIIMVVAVKGWAVRRAQTIF</sequence>
<protein>
    <recommendedName>
        <fullName evidence="8">Integral membrane protein</fullName>
    </recommendedName>
</protein>
<accession>A0A9P8L626</accession>
<feature type="region of interest" description="Disordered" evidence="1">
    <location>
        <begin position="198"/>
        <end position="241"/>
    </location>
</feature>
<comment type="caution">
    <text evidence="6">The sequence shown here is derived from an EMBL/GenBank/DDBJ whole genome shotgun (WGS) entry which is preliminary data.</text>
</comment>
<feature type="domain" description="Protein YTP1-like C-terminal" evidence="5">
    <location>
        <begin position="422"/>
        <end position="461"/>
    </location>
</feature>
<evidence type="ECO:0000256" key="3">
    <source>
        <dbReference type="SAM" id="SignalP"/>
    </source>
</evidence>
<feature type="signal peptide" evidence="3">
    <location>
        <begin position="1"/>
        <end position="32"/>
    </location>
</feature>
<feature type="compositionally biased region" description="Basic and acidic residues" evidence="1">
    <location>
        <begin position="198"/>
        <end position="207"/>
    </location>
</feature>
<organism evidence="6 7">
    <name type="scientific">Glutinoglossum americanum</name>
    <dbReference type="NCBI Taxonomy" id="1670608"/>
    <lineage>
        <taxon>Eukaryota</taxon>
        <taxon>Fungi</taxon>
        <taxon>Dikarya</taxon>
        <taxon>Ascomycota</taxon>
        <taxon>Pezizomycotina</taxon>
        <taxon>Geoglossomycetes</taxon>
        <taxon>Geoglossales</taxon>
        <taxon>Geoglossaceae</taxon>
        <taxon>Glutinoglossum</taxon>
    </lineage>
</organism>
<feature type="transmembrane region" description="Helical" evidence="2">
    <location>
        <begin position="296"/>
        <end position="315"/>
    </location>
</feature>
<evidence type="ECO:0008006" key="8">
    <source>
        <dbReference type="Google" id="ProtNLM"/>
    </source>
</evidence>
<feature type="chain" id="PRO_5040242273" description="Integral membrane protein" evidence="3">
    <location>
        <begin position="33"/>
        <end position="472"/>
    </location>
</feature>
<dbReference type="PANTHER" id="PTHR31685:SF3">
    <property type="entry name" value="INTEGRAL MEMBRANE PROTEIN (AFU_ORTHOLOGUE AFUA_6G12730)"/>
    <property type="match status" value="1"/>
</dbReference>
<evidence type="ECO:0000313" key="6">
    <source>
        <dbReference type="EMBL" id="KAH0544008.1"/>
    </source>
</evidence>
<evidence type="ECO:0000259" key="4">
    <source>
        <dbReference type="Pfam" id="PF10348"/>
    </source>
</evidence>
<dbReference type="Gene3D" id="1.20.120.1770">
    <property type="match status" value="1"/>
</dbReference>
<feature type="domain" description="DUF2427" evidence="4">
    <location>
        <begin position="70"/>
        <end position="169"/>
    </location>
</feature>
<dbReference type="OrthoDB" id="4005299at2759"/>
<gene>
    <name evidence="6" type="ORF">FGG08_001776</name>
</gene>
<dbReference type="Pfam" id="PF10348">
    <property type="entry name" value="DUF2427"/>
    <property type="match status" value="1"/>
</dbReference>
<dbReference type="Proteomes" id="UP000698800">
    <property type="component" value="Unassembled WGS sequence"/>
</dbReference>
<dbReference type="InterPro" id="IPR018827">
    <property type="entry name" value="YTP1_C"/>
</dbReference>
<proteinExistence type="predicted"/>
<keyword evidence="2" id="KW-0812">Transmembrane</keyword>
<evidence type="ECO:0000256" key="2">
    <source>
        <dbReference type="SAM" id="Phobius"/>
    </source>
</evidence>
<dbReference type="EMBL" id="JAGHQL010000024">
    <property type="protein sequence ID" value="KAH0544008.1"/>
    <property type="molecule type" value="Genomic_DNA"/>
</dbReference>
<dbReference type="AlphaFoldDB" id="A0A9P8L626"/>
<reference evidence="6" key="1">
    <citation type="submission" date="2021-03" db="EMBL/GenBank/DDBJ databases">
        <title>Comparative genomics and phylogenomic investigation of the class Geoglossomycetes provide insights into ecological specialization and systematics.</title>
        <authorList>
            <person name="Melie T."/>
            <person name="Pirro S."/>
            <person name="Miller A.N."/>
            <person name="Quandt A."/>
        </authorList>
    </citation>
    <scope>NUCLEOTIDE SEQUENCE</scope>
    <source>
        <strain evidence="6">GBOQ0MN5Z8</strain>
    </source>
</reference>
<dbReference type="PANTHER" id="PTHR31685">
    <property type="entry name" value="INTEGRAL MEMBRANE PROTEIN (AFU_ORTHOLOGUE AFUA_6G12730)-RELATED"/>
    <property type="match status" value="1"/>
</dbReference>
<feature type="transmembrane region" description="Helical" evidence="2">
    <location>
        <begin position="117"/>
        <end position="135"/>
    </location>
</feature>
<feature type="compositionally biased region" description="Low complexity" evidence="1">
    <location>
        <begin position="222"/>
        <end position="231"/>
    </location>
</feature>
<feature type="domain" description="Protein YTP1-like C-terminal" evidence="5">
    <location>
        <begin position="301"/>
        <end position="421"/>
    </location>
</feature>
<keyword evidence="2" id="KW-1133">Transmembrane helix</keyword>
<name>A0A9P8L626_9PEZI</name>
<evidence type="ECO:0000259" key="5">
    <source>
        <dbReference type="Pfam" id="PF10355"/>
    </source>
</evidence>
<feature type="transmembrane region" description="Helical" evidence="2">
    <location>
        <begin position="82"/>
        <end position="105"/>
    </location>
</feature>
<evidence type="ECO:0000256" key="1">
    <source>
        <dbReference type="SAM" id="MobiDB-lite"/>
    </source>
</evidence>
<evidence type="ECO:0000313" key="7">
    <source>
        <dbReference type="Proteomes" id="UP000698800"/>
    </source>
</evidence>
<feature type="transmembrane region" description="Helical" evidence="2">
    <location>
        <begin position="437"/>
        <end position="460"/>
    </location>
</feature>